<evidence type="ECO:0000313" key="2">
    <source>
        <dbReference type="Proteomes" id="UP000675664"/>
    </source>
</evidence>
<dbReference type="AlphaFoldDB" id="A0A8J8B286"/>
<dbReference type="Proteomes" id="UP000675664">
    <property type="component" value="Unassembled WGS sequence"/>
</dbReference>
<evidence type="ECO:0000313" key="1">
    <source>
        <dbReference type="EMBL" id="MBR0597010.1"/>
    </source>
</evidence>
<organism evidence="1 2">
    <name type="scientific">Sinanaerobacter chloroacetimidivorans</name>
    <dbReference type="NCBI Taxonomy" id="2818044"/>
    <lineage>
        <taxon>Bacteria</taxon>
        <taxon>Bacillati</taxon>
        <taxon>Bacillota</taxon>
        <taxon>Clostridia</taxon>
        <taxon>Peptostreptococcales</taxon>
        <taxon>Anaerovoracaceae</taxon>
        <taxon>Sinanaerobacter</taxon>
    </lineage>
</organism>
<reference evidence="1" key="2">
    <citation type="submission" date="2021-04" db="EMBL/GenBank/DDBJ databases">
        <authorList>
            <person name="Liu J."/>
        </authorList>
    </citation>
    <scope>NUCLEOTIDE SEQUENCE</scope>
    <source>
        <strain evidence="1">BAD-6</strain>
    </source>
</reference>
<proteinExistence type="predicted"/>
<dbReference type="SUPFAM" id="SSF109604">
    <property type="entry name" value="HD-domain/PDEase-like"/>
    <property type="match status" value="1"/>
</dbReference>
<gene>
    <name evidence="1" type="ORF">KCX82_03915</name>
</gene>
<sequence>MIKSKWNSRAGSCSVKEYKKYIAELIEDETVRSMDHFKHHGRTSCLLHSLNVSFYSYLICRTLGLNYIAAARGGLLHDLFLYDWHCTKTEKGLHGFTHPHVALKNALSLFPLNELEKDIIVKHMWPLTYKMPRYRESLIVAMVDKYCACVESLGLSIPPGTYRRIIGTMDKTER</sequence>
<protein>
    <submittedName>
        <fullName evidence="1">HD family phosphohydrolase</fullName>
    </submittedName>
</protein>
<keyword evidence="2" id="KW-1185">Reference proteome</keyword>
<dbReference type="EMBL" id="JAGSND010000002">
    <property type="protein sequence ID" value="MBR0597010.1"/>
    <property type="molecule type" value="Genomic_DNA"/>
</dbReference>
<name>A0A8J8B286_9FIRM</name>
<reference evidence="1" key="1">
    <citation type="submission" date="2021-04" db="EMBL/GenBank/DDBJ databases">
        <title>Sinoanaerobacter chloroacetimidivorans sp. nov., an obligate anaerobic bacterium isolated from anaerobic sludge.</title>
        <authorList>
            <person name="Bao Y."/>
        </authorList>
    </citation>
    <scope>NUCLEOTIDE SEQUENCE</scope>
    <source>
        <strain evidence="1">BAD-6</strain>
    </source>
</reference>
<dbReference type="CDD" id="cd00077">
    <property type="entry name" value="HDc"/>
    <property type="match status" value="1"/>
</dbReference>
<dbReference type="InterPro" id="IPR003607">
    <property type="entry name" value="HD/PDEase_dom"/>
</dbReference>
<comment type="caution">
    <text evidence="1">The sequence shown here is derived from an EMBL/GenBank/DDBJ whole genome shotgun (WGS) entry which is preliminary data.</text>
</comment>
<accession>A0A8J8B286</accession>